<keyword evidence="6 8" id="KW-1133">Transmembrane helix</keyword>
<keyword evidence="3" id="KW-0813">Transport</keyword>
<evidence type="ECO:0000256" key="8">
    <source>
        <dbReference type="SAM" id="Phobius"/>
    </source>
</evidence>
<dbReference type="PANTHER" id="PTHR30445:SF3">
    <property type="entry name" value="TRANSPORT PROTEIN YIDE-RELATED"/>
    <property type="match status" value="1"/>
</dbReference>
<sequence length="185" mass="18779">MNPLQSQTTATQLIRYVCPAIRFQTGVALGLPSAARTATEALELGHRILVVGPAQKLQEISAYLSDSSKGLTDINPVALGLGLSTGIFVGHVAVPLHGGGSFNLGAAAGVLLVALVMGGMGRIGSMITALPHSANAVLAELGLLLFLAQAGTNAGSQITAAFTGGQWWKIGLLGMFITHALAVLG</sequence>
<dbReference type="GO" id="GO:0005886">
    <property type="term" value="C:plasma membrane"/>
    <property type="evidence" value="ECO:0007669"/>
    <property type="project" value="UniProtKB-SubCell"/>
</dbReference>
<dbReference type="InterPro" id="IPR006512">
    <property type="entry name" value="YidE_YbjL"/>
</dbReference>
<feature type="domain" description="YidE/YbjL duplication" evidence="9">
    <location>
        <begin position="79"/>
        <end position="182"/>
    </location>
</feature>
<evidence type="ECO:0000256" key="5">
    <source>
        <dbReference type="ARBA" id="ARBA00022692"/>
    </source>
</evidence>
<dbReference type="KEGG" id="cik:H0194_08630"/>
<dbReference type="Pfam" id="PF06826">
    <property type="entry name" value="Asp-Al_Ex"/>
    <property type="match status" value="1"/>
</dbReference>
<evidence type="ECO:0000256" key="1">
    <source>
        <dbReference type="ARBA" id="ARBA00004651"/>
    </source>
</evidence>
<feature type="transmembrane region" description="Helical" evidence="8">
    <location>
        <begin position="77"/>
        <end position="96"/>
    </location>
</feature>
<dbReference type="PANTHER" id="PTHR30445">
    <property type="entry name" value="K(+)_H(+) ANTIPORTER SUBUNIT KHTT"/>
    <property type="match status" value="1"/>
</dbReference>
<name>A0A7G7CSM6_9CORY</name>
<evidence type="ECO:0000313" key="10">
    <source>
        <dbReference type="EMBL" id="QNE90592.1"/>
    </source>
</evidence>
<dbReference type="Proteomes" id="UP000515743">
    <property type="component" value="Chromosome"/>
</dbReference>
<dbReference type="EMBL" id="CP059404">
    <property type="protein sequence ID" value="QNE90592.1"/>
    <property type="molecule type" value="Genomic_DNA"/>
</dbReference>
<proteinExistence type="inferred from homology"/>
<evidence type="ECO:0000259" key="9">
    <source>
        <dbReference type="Pfam" id="PF06826"/>
    </source>
</evidence>
<keyword evidence="7 8" id="KW-0472">Membrane</keyword>
<reference evidence="10 11" key="1">
    <citation type="submission" date="2020-07" db="EMBL/GenBank/DDBJ databases">
        <title>Complete genome and description of Corynebacterium incognita strain Marseille-Q3630 sp. nov.</title>
        <authorList>
            <person name="Boxberger M."/>
        </authorList>
    </citation>
    <scope>NUCLEOTIDE SEQUENCE [LARGE SCALE GENOMIC DNA]</scope>
    <source>
        <strain evidence="10 11">Marseille-Q3630</strain>
    </source>
</reference>
<comment type="subcellular location">
    <subcellularLocation>
        <location evidence="1">Cell membrane</location>
        <topology evidence="1">Multi-pass membrane protein</topology>
    </subcellularLocation>
</comment>
<protein>
    <recommendedName>
        <fullName evidence="9">YidE/YbjL duplication domain-containing protein</fullName>
    </recommendedName>
</protein>
<keyword evidence="5 8" id="KW-0812">Transmembrane</keyword>
<feature type="transmembrane region" description="Helical" evidence="8">
    <location>
        <begin position="167"/>
        <end position="184"/>
    </location>
</feature>
<evidence type="ECO:0000256" key="2">
    <source>
        <dbReference type="ARBA" id="ARBA00009854"/>
    </source>
</evidence>
<organism evidence="10 11">
    <name type="scientific">Corynebacterium incognita</name>
    <dbReference type="NCBI Taxonomy" id="2754725"/>
    <lineage>
        <taxon>Bacteria</taxon>
        <taxon>Bacillati</taxon>
        <taxon>Actinomycetota</taxon>
        <taxon>Actinomycetes</taxon>
        <taxon>Mycobacteriales</taxon>
        <taxon>Corynebacteriaceae</taxon>
        <taxon>Corynebacterium</taxon>
    </lineage>
</organism>
<accession>A0A7G7CSM6</accession>
<comment type="similarity">
    <text evidence="2">Belongs to the AAE transporter (TC 2.A.81) family.</text>
</comment>
<feature type="transmembrane region" description="Helical" evidence="8">
    <location>
        <begin position="102"/>
        <end position="120"/>
    </location>
</feature>
<feature type="transmembrane region" description="Helical" evidence="8">
    <location>
        <begin position="127"/>
        <end position="147"/>
    </location>
</feature>
<evidence type="ECO:0000256" key="6">
    <source>
        <dbReference type="ARBA" id="ARBA00022989"/>
    </source>
</evidence>
<evidence type="ECO:0000256" key="3">
    <source>
        <dbReference type="ARBA" id="ARBA00022448"/>
    </source>
</evidence>
<keyword evidence="4" id="KW-1003">Cell membrane</keyword>
<evidence type="ECO:0000313" key="11">
    <source>
        <dbReference type="Proteomes" id="UP000515743"/>
    </source>
</evidence>
<dbReference type="AlphaFoldDB" id="A0A7G7CSM6"/>
<keyword evidence="11" id="KW-1185">Reference proteome</keyword>
<gene>
    <name evidence="10" type="ORF">H0194_08630</name>
</gene>
<dbReference type="InterPro" id="IPR050144">
    <property type="entry name" value="AAE_transporter"/>
</dbReference>
<evidence type="ECO:0000256" key="4">
    <source>
        <dbReference type="ARBA" id="ARBA00022475"/>
    </source>
</evidence>
<evidence type="ECO:0000256" key="7">
    <source>
        <dbReference type="ARBA" id="ARBA00023136"/>
    </source>
</evidence>